<dbReference type="Proteomes" id="UP000324800">
    <property type="component" value="Unassembled WGS sequence"/>
</dbReference>
<organism evidence="1 2">
    <name type="scientific">Streblomastix strix</name>
    <dbReference type="NCBI Taxonomy" id="222440"/>
    <lineage>
        <taxon>Eukaryota</taxon>
        <taxon>Metamonada</taxon>
        <taxon>Preaxostyla</taxon>
        <taxon>Oxymonadida</taxon>
        <taxon>Streblomastigidae</taxon>
        <taxon>Streblomastix</taxon>
    </lineage>
</organism>
<proteinExistence type="predicted"/>
<dbReference type="OrthoDB" id="10017160at2759"/>
<sequence length="111" mass="13194">MLLPFIREARVYGFRYLLTGDESYAFYVNEYYQMWIKDVEEVPSRAGRMISDLKVLLTVFWSGERIVFTHWMMSGATMTSTRFTNEVLRPLAKLSKKKISNEKEKTFRVFT</sequence>
<dbReference type="GO" id="GO:0003676">
    <property type="term" value="F:nucleic acid binding"/>
    <property type="evidence" value="ECO:0007669"/>
    <property type="project" value="InterPro"/>
</dbReference>
<protein>
    <submittedName>
        <fullName evidence="1">Uncharacterized protein</fullName>
    </submittedName>
</protein>
<evidence type="ECO:0000313" key="1">
    <source>
        <dbReference type="EMBL" id="KAA6382851.1"/>
    </source>
</evidence>
<gene>
    <name evidence="1" type="ORF">EZS28_021622</name>
</gene>
<comment type="caution">
    <text evidence="1">The sequence shown here is derived from an EMBL/GenBank/DDBJ whole genome shotgun (WGS) entry which is preliminary data.</text>
</comment>
<name>A0A5J4VJT4_9EUKA</name>
<dbReference type="Gene3D" id="3.30.420.10">
    <property type="entry name" value="Ribonuclease H-like superfamily/Ribonuclease H"/>
    <property type="match status" value="1"/>
</dbReference>
<dbReference type="Pfam" id="PF01359">
    <property type="entry name" value="Transposase_1"/>
    <property type="match status" value="1"/>
</dbReference>
<evidence type="ECO:0000313" key="2">
    <source>
        <dbReference type="Proteomes" id="UP000324800"/>
    </source>
</evidence>
<dbReference type="InterPro" id="IPR001888">
    <property type="entry name" value="Transposase_1"/>
</dbReference>
<accession>A0A5J4VJT4</accession>
<reference evidence="1 2" key="1">
    <citation type="submission" date="2019-03" db="EMBL/GenBank/DDBJ databases">
        <title>Single cell metagenomics reveals metabolic interactions within the superorganism composed of flagellate Streblomastix strix and complex community of Bacteroidetes bacteria on its surface.</title>
        <authorList>
            <person name="Treitli S.C."/>
            <person name="Kolisko M."/>
            <person name="Husnik F."/>
            <person name="Keeling P."/>
            <person name="Hampl V."/>
        </authorList>
    </citation>
    <scope>NUCLEOTIDE SEQUENCE [LARGE SCALE GENOMIC DNA]</scope>
    <source>
        <strain evidence="1">ST1C</strain>
    </source>
</reference>
<dbReference type="AlphaFoldDB" id="A0A5J4VJT4"/>
<dbReference type="InterPro" id="IPR036397">
    <property type="entry name" value="RNaseH_sf"/>
</dbReference>
<dbReference type="EMBL" id="SNRW01006557">
    <property type="protein sequence ID" value="KAA6382851.1"/>
    <property type="molecule type" value="Genomic_DNA"/>
</dbReference>